<dbReference type="Gene3D" id="3.60.10.10">
    <property type="entry name" value="Endonuclease/exonuclease/phosphatase"/>
    <property type="match status" value="1"/>
</dbReference>
<evidence type="ECO:0000313" key="1">
    <source>
        <dbReference type="EMBL" id="KAK2184266.1"/>
    </source>
</evidence>
<dbReference type="AlphaFoldDB" id="A0AAD9UCI4"/>
<sequence length="105" mass="12304">MLLSNAVLTLCHIRLIDFFGINNFVILFAHKETHKLTWISPNQRDKKQIDHLLISGKWRRSLQDVRFRRGADVGSNHHLVVAHIKLKLKRSVAPTRLLKWFDVSK</sequence>
<dbReference type="Proteomes" id="UP001209878">
    <property type="component" value="Unassembled WGS sequence"/>
</dbReference>
<proteinExistence type="predicted"/>
<accession>A0AAD9UCI4</accession>
<keyword evidence="2" id="KW-1185">Reference proteome</keyword>
<organism evidence="1 2">
    <name type="scientific">Ridgeia piscesae</name>
    <name type="common">Tubeworm</name>
    <dbReference type="NCBI Taxonomy" id="27915"/>
    <lineage>
        <taxon>Eukaryota</taxon>
        <taxon>Metazoa</taxon>
        <taxon>Spiralia</taxon>
        <taxon>Lophotrochozoa</taxon>
        <taxon>Annelida</taxon>
        <taxon>Polychaeta</taxon>
        <taxon>Sedentaria</taxon>
        <taxon>Canalipalpata</taxon>
        <taxon>Sabellida</taxon>
        <taxon>Siboglinidae</taxon>
        <taxon>Ridgeia</taxon>
    </lineage>
</organism>
<dbReference type="InterPro" id="IPR036691">
    <property type="entry name" value="Endo/exonu/phosph_ase_sf"/>
</dbReference>
<evidence type="ECO:0000313" key="2">
    <source>
        <dbReference type="Proteomes" id="UP001209878"/>
    </source>
</evidence>
<protein>
    <submittedName>
        <fullName evidence="1">Uncharacterized protein</fullName>
    </submittedName>
</protein>
<dbReference type="SUPFAM" id="SSF56219">
    <property type="entry name" value="DNase I-like"/>
    <property type="match status" value="1"/>
</dbReference>
<name>A0AAD9UCI4_RIDPI</name>
<reference evidence="1" key="1">
    <citation type="journal article" date="2023" name="Mol. Biol. Evol.">
        <title>Third-Generation Sequencing Reveals the Adaptive Role of the Epigenome in Three Deep-Sea Polychaetes.</title>
        <authorList>
            <person name="Perez M."/>
            <person name="Aroh O."/>
            <person name="Sun Y."/>
            <person name="Lan Y."/>
            <person name="Juniper S.K."/>
            <person name="Young C.R."/>
            <person name="Angers B."/>
            <person name="Qian P.Y."/>
        </authorList>
    </citation>
    <scope>NUCLEOTIDE SEQUENCE</scope>
    <source>
        <strain evidence="1">R07B-5</strain>
    </source>
</reference>
<comment type="caution">
    <text evidence="1">The sequence shown here is derived from an EMBL/GenBank/DDBJ whole genome shotgun (WGS) entry which is preliminary data.</text>
</comment>
<dbReference type="EMBL" id="JAODUO010000273">
    <property type="protein sequence ID" value="KAK2184266.1"/>
    <property type="molecule type" value="Genomic_DNA"/>
</dbReference>
<gene>
    <name evidence="1" type="ORF">NP493_274g00017</name>
</gene>